<dbReference type="EMBL" id="UZAU01000218">
    <property type="status" value="NOT_ANNOTATED_CDS"/>
    <property type="molecule type" value="Genomic_DNA"/>
</dbReference>
<sequence>MNTGFGLALQASNGTFGIMGTPDVEAGFIEKDPTNRYSRYNEILGKGAFKTVYKAFDEVDGIEVAWNQVKINDVLRSPEDLEKLYSEVHLLKSLKHENIIKLYHSWVDDEHKTINMITELFTSGNLRQYRKIHKNIDVKAIKNWARQILRGLVYLHSHNPPIIHRDLKCDNIFVNGNHGEVKIGDLGLAIVLQQPTAQSVIGTPEFMAPELYEEKYNELVDIYSFGMCMLEMVTCDYPYSECKNPAQIYKKVTTGIKPAALRKVSDPQIKDFVEKCIVPAAERFSAKELLKDPFLQVENPKELTRDPVLLTYKSFKGLNLKSGPSTMDIDPDYKQHYESTGTESNLSSPESSVLEFLRTNTRHEFRLRGKLNDDNSVSLTLRISDFSGRVRNIHFLFYLNTDTAISVAGEMVEQLELADHNVAFIAELIDDLILKLVPGWKPSFNNPSSGPIGSNGIIEDQPSIVSVASKVLDEDASTSDVKIDELANCNNNGCCEGLGWCGSELEHPDSYSGDNKLQGDTTGAGIFVPVNKHMKNLELQLPDLICRSHSKSSTSSCKSICLADKGPDVELQMELASIEEQYEQWFQELSKMKEEALEETRKRWAEKKRLAGHQLGAC</sequence>
<dbReference type="PROSITE" id="PS00108">
    <property type="entry name" value="PROTEIN_KINASE_ST"/>
    <property type="match status" value="1"/>
</dbReference>
<dbReference type="Gene3D" id="3.30.200.20">
    <property type="entry name" value="Phosphorylase Kinase, domain 1"/>
    <property type="match status" value="1"/>
</dbReference>
<keyword evidence="5" id="KW-0418">Kinase</keyword>
<dbReference type="RefSeq" id="XP_060962413.1">
    <property type="nucleotide sequence ID" value="XM_061106430.1"/>
</dbReference>
<dbReference type="PANTHER" id="PTHR13902">
    <property type="entry name" value="SERINE/THREONINE-PROTEIN KINASE WNK WITH NO LYSINE -RELATED"/>
    <property type="match status" value="1"/>
</dbReference>
<evidence type="ECO:0000256" key="5">
    <source>
        <dbReference type="ARBA" id="ARBA00022777"/>
    </source>
</evidence>
<dbReference type="OMA" id="DVDHNEN"/>
<evidence type="ECO:0000256" key="6">
    <source>
        <dbReference type="ARBA" id="ARBA00022840"/>
    </source>
</evidence>
<dbReference type="OrthoDB" id="4062651at2759"/>
<dbReference type="InterPro" id="IPR000719">
    <property type="entry name" value="Prot_kinase_dom"/>
</dbReference>
<dbReference type="InterPro" id="IPR008271">
    <property type="entry name" value="Ser/Thr_kinase_AS"/>
</dbReference>
<evidence type="ECO:0000259" key="10">
    <source>
        <dbReference type="PROSITE" id="PS50011"/>
    </source>
</evidence>
<dbReference type="Pfam" id="PF00069">
    <property type="entry name" value="Pkinase"/>
    <property type="match status" value="1"/>
</dbReference>
<comment type="catalytic activity">
    <reaction evidence="8">
        <text>L-seryl-[protein] + ATP = O-phospho-L-seryl-[protein] + ADP + H(+)</text>
        <dbReference type="Rhea" id="RHEA:17989"/>
        <dbReference type="Rhea" id="RHEA-COMP:9863"/>
        <dbReference type="Rhea" id="RHEA-COMP:11604"/>
        <dbReference type="ChEBI" id="CHEBI:15378"/>
        <dbReference type="ChEBI" id="CHEBI:29999"/>
        <dbReference type="ChEBI" id="CHEBI:30616"/>
        <dbReference type="ChEBI" id="CHEBI:83421"/>
        <dbReference type="ChEBI" id="CHEBI:456216"/>
        <dbReference type="EC" id="2.7.11.1"/>
    </reaction>
</comment>
<dbReference type="GO" id="GO:0004674">
    <property type="term" value="F:protein serine/threonine kinase activity"/>
    <property type="evidence" value="ECO:0007669"/>
    <property type="project" value="UniProtKB-KW"/>
</dbReference>
<dbReference type="EnsemblPlants" id="evm.model.02.1733.1.5bd9b135">
    <property type="protein sequence ID" value="cds.evm.model.02.1733.1.5bd9b135"/>
    <property type="gene ID" value="evm.TU.02.1733"/>
</dbReference>
<proteinExistence type="predicted"/>
<dbReference type="Gramene" id="evm.model.02.1733.1.5bd9b135">
    <property type="protein sequence ID" value="cds.evm.model.02.1733.1.5bd9b135"/>
    <property type="gene ID" value="evm.TU.02.1733"/>
</dbReference>
<evidence type="ECO:0000256" key="3">
    <source>
        <dbReference type="ARBA" id="ARBA00022679"/>
    </source>
</evidence>
<keyword evidence="6" id="KW-0067">ATP-binding</keyword>
<reference evidence="11" key="2">
    <citation type="submission" date="2021-03" db="UniProtKB">
        <authorList>
            <consortium name="EnsemblPlants"/>
        </authorList>
    </citation>
    <scope>IDENTIFICATION</scope>
</reference>
<accession>A0A803NUV5</accession>
<evidence type="ECO:0000256" key="7">
    <source>
        <dbReference type="ARBA" id="ARBA00047899"/>
    </source>
</evidence>
<evidence type="ECO:0000313" key="11">
    <source>
        <dbReference type="EnsemblPlants" id="cds.evm.model.02.1733.1.5bd9b135"/>
    </source>
</evidence>
<keyword evidence="2" id="KW-0723">Serine/threonine-protein kinase</keyword>
<feature type="domain" description="Protein kinase" evidence="10">
    <location>
        <begin position="38"/>
        <end position="295"/>
    </location>
</feature>
<reference evidence="11" key="1">
    <citation type="submission" date="2018-11" db="EMBL/GenBank/DDBJ databases">
        <authorList>
            <person name="Grassa J C."/>
        </authorList>
    </citation>
    <scope>NUCLEOTIDE SEQUENCE [LARGE SCALE GENOMIC DNA]</scope>
</reference>
<dbReference type="CDD" id="cd13983">
    <property type="entry name" value="STKc_WNK"/>
    <property type="match status" value="1"/>
</dbReference>
<evidence type="ECO:0000313" key="12">
    <source>
        <dbReference type="Proteomes" id="UP000596661"/>
    </source>
</evidence>
<protein>
    <recommendedName>
        <fullName evidence="1">non-specific serine/threonine protein kinase</fullName>
        <ecNumber evidence="1">2.7.11.1</ecNumber>
    </recommendedName>
</protein>
<dbReference type="PROSITE" id="PS50011">
    <property type="entry name" value="PROTEIN_KINASE_DOM"/>
    <property type="match status" value="1"/>
</dbReference>
<dbReference type="SMART" id="SM00220">
    <property type="entry name" value="S_TKc"/>
    <property type="match status" value="1"/>
</dbReference>
<organism evidence="11 12">
    <name type="scientific">Cannabis sativa</name>
    <name type="common">Hemp</name>
    <name type="synonym">Marijuana</name>
    <dbReference type="NCBI Taxonomy" id="3483"/>
    <lineage>
        <taxon>Eukaryota</taxon>
        <taxon>Viridiplantae</taxon>
        <taxon>Streptophyta</taxon>
        <taxon>Embryophyta</taxon>
        <taxon>Tracheophyta</taxon>
        <taxon>Spermatophyta</taxon>
        <taxon>Magnoliopsida</taxon>
        <taxon>eudicotyledons</taxon>
        <taxon>Gunneridae</taxon>
        <taxon>Pentapetalae</taxon>
        <taxon>rosids</taxon>
        <taxon>fabids</taxon>
        <taxon>Rosales</taxon>
        <taxon>Cannabaceae</taxon>
        <taxon>Cannabis</taxon>
    </lineage>
</organism>
<dbReference type="FunFam" id="3.30.200.20:FF:000075">
    <property type="entry name" value="Probable serine/threonine-protein kinase WNK1"/>
    <property type="match status" value="1"/>
</dbReference>
<dbReference type="InterPro" id="IPR011009">
    <property type="entry name" value="Kinase-like_dom_sf"/>
</dbReference>
<dbReference type="AlphaFoldDB" id="A0A803NUV5"/>
<feature type="coiled-coil region" evidence="9">
    <location>
        <begin position="575"/>
        <end position="602"/>
    </location>
</feature>
<evidence type="ECO:0000256" key="8">
    <source>
        <dbReference type="ARBA" id="ARBA00048679"/>
    </source>
</evidence>
<dbReference type="GO" id="GO:0005524">
    <property type="term" value="F:ATP binding"/>
    <property type="evidence" value="ECO:0007669"/>
    <property type="project" value="UniProtKB-KW"/>
</dbReference>
<dbReference type="GeneID" id="115706051"/>
<gene>
    <name evidence="11" type="primary">LOC115706051</name>
</gene>
<evidence type="ECO:0000256" key="1">
    <source>
        <dbReference type="ARBA" id="ARBA00012513"/>
    </source>
</evidence>
<keyword evidence="4" id="KW-0547">Nucleotide-binding</keyword>
<keyword evidence="12" id="KW-1185">Reference proteome</keyword>
<dbReference type="Gene3D" id="3.10.20.90">
    <property type="entry name" value="Phosphatidylinositol 3-kinase Catalytic Subunit, Chain A, domain 1"/>
    <property type="match status" value="1"/>
</dbReference>
<dbReference type="EC" id="2.7.11.1" evidence="1"/>
<dbReference type="Proteomes" id="UP000596661">
    <property type="component" value="Chromosome 2"/>
</dbReference>
<dbReference type="Gene3D" id="1.10.510.10">
    <property type="entry name" value="Transferase(Phosphotransferase) domain 1"/>
    <property type="match status" value="1"/>
</dbReference>
<dbReference type="InterPro" id="IPR050588">
    <property type="entry name" value="WNK_Ser-Thr_kinase"/>
</dbReference>
<keyword evidence="3" id="KW-0808">Transferase</keyword>
<comment type="catalytic activity">
    <reaction evidence="7">
        <text>L-threonyl-[protein] + ATP = O-phospho-L-threonyl-[protein] + ADP + H(+)</text>
        <dbReference type="Rhea" id="RHEA:46608"/>
        <dbReference type="Rhea" id="RHEA-COMP:11060"/>
        <dbReference type="Rhea" id="RHEA-COMP:11605"/>
        <dbReference type="ChEBI" id="CHEBI:15378"/>
        <dbReference type="ChEBI" id="CHEBI:30013"/>
        <dbReference type="ChEBI" id="CHEBI:30616"/>
        <dbReference type="ChEBI" id="CHEBI:61977"/>
        <dbReference type="ChEBI" id="CHEBI:456216"/>
        <dbReference type="EC" id="2.7.11.1"/>
    </reaction>
</comment>
<evidence type="ECO:0000256" key="2">
    <source>
        <dbReference type="ARBA" id="ARBA00022527"/>
    </source>
</evidence>
<dbReference type="FunFam" id="1.10.510.10:FF:000046">
    <property type="entry name" value="probable serine/threonine-protein kinase WNK9"/>
    <property type="match status" value="1"/>
</dbReference>
<dbReference type="SUPFAM" id="SSF56112">
    <property type="entry name" value="Protein kinase-like (PK-like)"/>
    <property type="match status" value="1"/>
</dbReference>
<keyword evidence="9" id="KW-0175">Coiled coil</keyword>
<evidence type="ECO:0000256" key="4">
    <source>
        <dbReference type="ARBA" id="ARBA00022741"/>
    </source>
</evidence>
<evidence type="ECO:0000256" key="9">
    <source>
        <dbReference type="SAM" id="Coils"/>
    </source>
</evidence>
<name>A0A803NUV5_CANSA</name>